<dbReference type="GO" id="GO:0019698">
    <property type="term" value="P:D-galacturonate catabolic process"/>
    <property type="evidence" value="ECO:0007669"/>
    <property type="project" value="TreeGrafter"/>
</dbReference>
<keyword evidence="9" id="KW-1185">Reference proteome</keyword>
<evidence type="ECO:0000256" key="2">
    <source>
        <dbReference type="ARBA" id="ARBA00004892"/>
    </source>
</evidence>
<comment type="caution">
    <text evidence="8">The sequence shown here is derived from an EMBL/GenBank/DDBJ whole genome shotgun (WGS) entry which is preliminary data.</text>
</comment>
<protein>
    <recommendedName>
        <fullName evidence="5 7">Uronate isomerase</fullName>
        <ecNumber evidence="4 7">5.3.1.12</ecNumber>
    </recommendedName>
    <alternativeName>
        <fullName evidence="7">Glucuronate isomerase</fullName>
    </alternativeName>
    <alternativeName>
        <fullName evidence="7">Uronic isomerase</fullName>
    </alternativeName>
</protein>
<reference evidence="8 9" key="1">
    <citation type="submission" date="2018-06" db="EMBL/GenBank/DDBJ databases">
        <title>Marinomonas sp. YLB-05 draft genome sequence.</title>
        <authorList>
            <person name="Yu L."/>
            <person name="Tang X."/>
        </authorList>
    </citation>
    <scope>NUCLEOTIDE SEQUENCE [LARGE SCALE GENOMIC DNA]</scope>
    <source>
        <strain evidence="8 9">YLB-05</strain>
    </source>
</reference>
<evidence type="ECO:0000313" key="9">
    <source>
        <dbReference type="Proteomes" id="UP000254326"/>
    </source>
</evidence>
<dbReference type="HAMAP" id="MF_00675">
    <property type="entry name" value="UxaC"/>
    <property type="match status" value="1"/>
</dbReference>
<evidence type="ECO:0000256" key="1">
    <source>
        <dbReference type="ARBA" id="ARBA00001165"/>
    </source>
</evidence>
<evidence type="ECO:0000256" key="6">
    <source>
        <dbReference type="ARBA" id="ARBA00023235"/>
    </source>
</evidence>
<dbReference type="Gene3D" id="3.20.20.140">
    <property type="entry name" value="Metal-dependent hydrolases"/>
    <property type="match status" value="1"/>
</dbReference>
<comment type="catalytic activity">
    <reaction evidence="7">
        <text>aldehydo-D-galacturonate = keto-D-tagaturonate</text>
        <dbReference type="Rhea" id="RHEA:27702"/>
        <dbReference type="ChEBI" id="CHEBI:12952"/>
        <dbReference type="ChEBI" id="CHEBI:17886"/>
    </reaction>
</comment>
<evidence type="ECO:0000256" key="3">
    <source>
        <dbReference type="ARBA" id="ARBA00008397"/>
    </source>
</evidence>
<accession>A0A370U934</accession>
<comment type="catalytic activity">
    <reaction evidence="1 7">
        <text>D-glucuronate = D-fructuronate</text>
        <dbReference type="Rhea" id="RHEA:13049"/>
        <dbReference type="ChEBI" id="CHEBI:58720"/>
        <dbReference type="ChEBI" id="CHEBI:59863"/>
        <dbReference type="EC" id="5.3.1.12"/>
    </reaction>
</comment>
<dbReference type="UniPathway" id="UPA00246"/>
<evidence type="ECO:0000313" key="8">
    <source>
        <dbReference type="EMBL" id="RDL44284.1"/>
    </source>
</evidence>
<dbReference type="RefSeq" id="WP_115467547.1">
    <property type="nucleotide sequence ID" value="NZ_QKRA01000003.1"/>
</dbReference>
<dbReference type="EMBL" id="QKRA01000003">
    <property type="protein sequence ID" value="RDL44284.1"/>
    <property type="molecule type" value="Genomic_DNA"/>
</dbReference>
<dbReference type="OrthoDB" id="9766564at2"/>
<dbReference type="Proteomes" id="UP000254326">
    <property type="component" value="Unassembled WGS sequence"/>
</dbReference>
<comment type="pathway">
    <text evidence="2 7">Carbohydrate metabolism; pentose and glucuronate interconversion.</text>
</comment>
<dbReference type="SUPFAM" id="SSF51556">
    <property type="entry name" value="Metallo-dependent hydrolases"/>
    <property type="match status" value="1"/>
</dbReference>
<dbReference type="Pfam" id="PF02614">
    <property type="entry name" value="UxaC"/>
    <property type="match status" value="1"/>
</dbReference>
<dbReference type="Gene3D" id="1.10.2020.10">
    <property type="entry name" value="uronate isomerase, domain 2, chain A"/>
    <property type="match status" value="1"/>
</dbReference>
<dbReference type="AlphaFoldDB" id="A0A370U934"/>
<dbReference type="NCBIfam" id="NF002794">
    <property type="entry name" value="PRK02925.1"/>
    <property type="match status" value="1"/>
</dbReference>
<dbReference type="PANTHER" id="PTHR30068:SF4">
    <property type="entry name" value="URONATE ISOMERASE"/>
    <property type="match status" value="1"/>
</dbReference>
<name>A0A370U934_9GAMM</name>
<comment type="similarity">
    <text evidence="3 7">Belongs to the metallo-dependent hydrolases superfamily. Uronate isomerase family.</text>
</comment>
<evidence type="ECO:0000256" key="7">
    <source>
        <dbReference type="HAMAP-Rule" id="MF_00675"/>
    </source>
</evidence>
<dbReference type="PANTHER" id="PTHR30068">
    <property type="entry name" value="URONATE ISOMERASE"/>
    <property type="match status" value="1"/>
</dbReference>
<evidence type="ECO:0000256" key="5">
    <source>
        <dbReference type="ARBA" id="ARBA00020555"/>
    </source>
</evidence>
<keyword evidence="6 7" id="KW-0413">Isomerase</keyword>
<proteinExistence type="inferred from homology"/>
<dbReference type="GO" id="GO:0008880">
    <property type="term" value="F:glucuronate isomerase activity"/>
    <property type="evidence" value="ECO:0007669"/>
    <property type="project" value="UniProtKB-UniRule"/>
</dbReference>
<dbReference type="EC" id="5.3.1.12" evidence="4 7"/>
<organism evidence="8 9">
    <name type="scientific">Marinomonas piezotolerans</name>
    <dbReference type="NCBI Taxonomy" id="2213058"/>
    <lineage>
        <taxon>Bacteria</taxon>
        <taxon>Pseudomonadati</taxon>
        <taxon>Pseudomonadota</taxon>
        <taxon>Gammaproteobacteria</taxon>
        <taxon>Oceanospirillales</taxon>
        <taxon>Oceanospirillaceae</taxon>
        <taxon>Marinomonas</taxon>
    </lineage>
</organism>
<dbReference type="InterPro" id="IPR032466">
    <property type="entry name" value="Metal_Hydrolase"/>
</dbReference>
<evidence type="ECO:0000256" key="4">
    <source>
        <dbReference type="ARBA" id="ARBA00012546"/>
    </source>
</evidence>
<dbReference type="GO" id="GO:0042840">
    <property type="term" value="P:D-glucuronate catabolic process"/>
    <property type="evidence" value="ECO:0007669"/>
    <property type="project" value="TreeGrafter"/>
</dbReference>
<dbReference type="InterPro" id="IPR003766">
    <property type="entry name" value="Uronate_isomerase"/>
</dbReference>
<sequence length="470" mass="53181">MKAFMTEDFLLSTETAKRLYHDYAAEQPIYDYHCHLNPKEIANNRRFNDLGEIWLEDDHYKWRAMRTAGVKEHLITGNASFKEKYQAWSQTVPQCIGNPIYHWTHLELRRPFGIDGVLFSPETADAIWDQCNEMLGQPEFSARGIMQKMNVKMVGTTDDPADSLEHHKFIANDASFDIHVTPSWRPDRAFKVEHAGFVDYLTKLGKAADIEITGFSDLISALARRLDVFDAHGCRSADHGIEIMRFAEIPVEADLDTIMSKRIKNVSLSELEMAQFSTAVQVWLGQQYAKKGWVMQLHIGAQRNNSSRMFKLVGGDSGFDSMDDRAYAAPLAGLLNALDQSNELPKTILYCLNPMHNEMLATMVGNFQGGGVAGKVQFGSGWWFNDQLDGMQRQLTSVAQMGLLSQFVGMLTDSRSFLSYTRHEYFRRLLCDMIGGWVERGEAPADMTLLSNMVKGICADNAKSYFGFQE</sequence>
<gene>
    <name evidence="7" type="primary">uxaC</name>
    <name evidence="8" type="ORF">DN730_07720</name>
</gene>